<feature type="compositionally biased region" description="Polar residues" evidence="1">
    <location>
        <begin position="221"/>
        <end position="242"/>
    </location>
</feature>
<feature type="region of interest" description="Disordered" evidence="1">
    <location>
        <begin position="278"/>
        <end position="300"/>
    </location>
</feature>
<dbReference type="OrthoDB" id="3903267at2759"/>
<dbReference type="EMBL" id="JAGMUV010000005">
    <property type="protein sequence ID" value="KAH7157057.1"/>
    <property type="molecule type" value="Genomic_DNA"/>
</dbReference>
<protein>
    <submittedName>
        <fullName evidence="2">Uncharacterized protein</fullName>
    </submittedName>
</protein>
<dbReference type="Proteomes" id="UP000738349">
    <property type="component" value="Unassembled WGS sequence"/>
</dbReference>
<feature type="region of interest" description="Disordered" evidence="1">
    <location>
        <begin position="195"/>
        <end position="251"/>
    </location>
</feature>
<accession>A0A9P9FB09</accession>
<keyword evidence="3" id="KW-1185">Reference proteome</keyword>
<feature type="region of interest" description="Disordered" evidence="1">
    <location>
        <begin position="1"/>
        <end position="72"/>
    </location>
</feature>
<feature type="compositionally biased region" description="Polar residues" evidence="1">
    <location>
        <begin position="278"/>
        <end position="288"/>
    </location>
</feature>
<organism evidence="2 3">
    <name type="scientific">Dactylonectria macrodidyma</name>
    <dbReference type="NCBI Taxonomy" id="307937"/>
    <lineage>
        <taxon>Eukaryota</taxon>
        <taxon>Fungi</taxon>
        <taxon>Dikarya</taxon>
        <taxon>Ascomycota</taxon>
        <taxon>Pezizomycotina</taxon>
        <taxon>Sordariomycetes</taxon>
        <taxon>Hypocreomycetidae</taxon>
        <taxon>Hypocreales</taxon>
        <taxon>Nectriaceae</taxon>
        <taxon>Dactylonectria</taxon>
    </lineage>
</organism>
<evidence type="ECO:0000256" key="1">
    <source>
        <dbReference type="SAM" id="MobiDB-lite"/>
    </source>
</evidence>
<proteinExistence type="predicted"/>
<sequence>MAPGSDKKIPARAGRTPAQTRRSPSKLAKAASTPLTPVTPKTPVKKTAREYNYTSRLPTEEQRRGNGRVPGRNLISWNRPRMMEKMMLHLVHACNERKIELPWDQVAHSMNPGSSGNACTQHLVRLRKELIAEGHLVPPPPHRHGSSPIDRDIRGYVRKDQDGGNKYETRPVLFSEKYEDRRFNLPDAFGVHEESMADPFQDEEAETESDDFSESPSSQSHNFQASAESQYTEQSSPMNSYVPSPMNGYEQEGLYATQPSVQQGSPHMYAQLHALQQGSTTAHGSTPSAIPLTPSPKQQFQNSDFGPYKQPFWDASTSECKGEEWVEFPDIPDISDYVLYGHNRNSSTSSTNSFGQPPVYGGMSNDHYEQWSDLFESIRR</sequence>
<gene>
    <name evidence="2" type="ORF">EDB81DRAFT_855035</name>
</gene>
<evidence type="ECO:0000313" key="2">
    <source>
        <dbReference type="EMBL" id="KAH7157057.1"/>
    </source>
</evidence>
<name>A0A9P9FB09_9HYPO</name>
<feature type="compositionally biased region" description="Low complexity" evidence="1">
    <location>
        <begin position="33"/>
        <end position="42"/>
    </location>
</feature>
<feature type="compositionally biased region" description="Acidic residues" evidence="1">
    <location>
        <begin position="200"/>
        <end position="213"/>
    </location>
</feature>
<reference evidence="2" key="1">
    <citation type="journal article" date="2021" name="Nat. Commun.">
        <title>Genetic determinants of endophytism in the Arabidopsis root mycobiome.</title>
        <authorList>
            <person name="Mesny F."/>
            <person name="Miyauchi S."/>
            <person name="Thiergart T."/>
            <person name="Pickel B."/>
            <person name="Atanasova L."/>
            <person name="Karlsson M."/>
            <person name="Huettel B."/>
            <person name="Barry K.W."/>
            <person name="Haridas S."/>
            <person name="Chen C."/>
            <person name="Bauer D."/>
            <person name="Andreopoulos W."/>
            <person name="Pangilinan J."/>
            <person name="LaButti K."/>
            <person name="Riley R."/>
            <person name="Lipzen A."/>
            <person name="Clum A."/>
            <person name="Drula E."/>
            <person name="Henrissat B."/>
            <person name="Kohler A."/>
            <person name="Grigoriev I.V."/>
            <person name="Martin F.M."/>
            <person name="Hacquard S."/>
        </authorList>
    </citation>
    <scope>NUCLEOTIDE SEQUENCE</scope>
    <source>
        <strain evidence="2">MPI-CAGE-AT-0147</strain>
    </source>
</reference>
<evidence type="ECO:0000313" key="3">
    <source>
        <dbReference type="Proteomes" id="UP000738349"/>
    </source>
</evidence>
<comment type="caution">
    <text evidence="2">The sequence shown here is derived from an EMBL/GenBank/DDBJ whole genome shotgun (WGS) entry which is preliminary data.</text>
</comment>
<dbReference type="AlphaFoldDB" id="A0A9P9FB09"/>